<feature type="compositionally biased region" description="Basic and acidic residues" evidence="1">
    <location>
        <begin position="1"/>
        <end position="21"/>
    </location>
</feature>
<proteinExistence type="predicted"/>
<feature type="compositionally biased region" description="Basic residues" evidence="1">
    <location>
        <begin position="26"/>
        <end position="41"/>
    </location>
</feature>
<gene>
    <name evidence="2" type="ORF">GCM10011517_00180</name>
</gene>
<feature type="region of interest" description="Disordered" evidence="1">
    <location>
        <begin position="1"/>
        <end position="67"/>
    </location>
</feature>
<protein>
    <submittedName>
        <fullName evidence="2">Uncharacterized protein</fullName>
    </submittedName>
</protein>
<evidence type="ECO:0000313" key="3">
    <source>
        <dbReference type="Proteomes" id="UP000606730"/>
    </source>
</evidence>
<evidence type="ECO:0000313" key="2">
    <source>
        <dbReference type="EMBL" id="GGE36389.1"/>
    </source>
</evidence>
<feature type="compositionally biased region" description="Polar residues" evidence="1">
    <location>
        <begin position="56"/>
        <end position="67"/>
    </location>
</feature>
<evidence type="ECO:0000256" key="1">
    <source>
        <dbReference type="SAM" id="MobiDB-lite"/>
    </source>
</evidence>
<dbReference type="EMBL" id="BMKN01000001">
    <property type="protein sequence ID" value="GGE36389.1"/>
    <property type="molecule type" value="Genomic_DNA"/>
</dbReference>
<accession>A0A917EFW5</accession>
<sequence length="67" mass="7952">MPNRRKGEAPIGKDKNIEDKTNAPVKRARRIYGHSWKKRRVSHGDKQQRNEEQDSDAWTVNQCEQFM</sequence>
<reference evidence="2" key="1">
    <citation type="journal article" date="2014" name="Int. J. Syst. Evol. Microbiol.">
        <title>Complete genome sequence of Corynebacterium casei LMG S-19264T (=DSM 44701T), isolated from a smear-ripened cheese.</title>
        <authorList>
            <consortium name="US DOE Joint Genome Institute (JGI-PGF)"/>
            <person name="Walter F."/>
            <person name="Albersmeier A."/>
            <person name="Kalinowski J."/>
            <person name="Ruckert C."/>
        </authorList>
    </citation>
    <scope>NUCLEOTIDE SEQUENCE</scope>
    <source>
        <strain evidence="2">CGMCC 1.16012</strain>
    </source>
</reference>
<comment type="caution">
    <text evidence="2">The sequence shown here is derived from an EMBL/GenBank/DDBJ whole genome shotgun (WGS) entry which is preliminary data.</text>
</comment>
<keyword evidence="3" id="KW-1185">Reference proteome</keyword>
<name>A0A917EFW5_9RHOB</name>
<organism evidence="2 3">
    <name type="scientific">Actibacterium pelagium</name>
    <dbReference type="NCBI Taxonomy" id="2029103"/>
    <lineage>
        <taxon>Bacteria</taxon>
        <taxon>Pseudomonadati</taxon>
        <taxon>Pseudomonadota</taxon>
        <taxon>Alphaproteobacteria</taxon>
        <taxon>Rhodobacterales</taxon>
        <taxon>Roseobacteraceae</taxon>
        <taxon>Actibacterium</taxon>
    </lineage>
</organism>
<dbReference type="Proteomes" id="UP000606730">
    <property type="component" value="Unassembled WGS sequence"/>
</dbReference>
<reference evidence="2" key="2">
    <citation type="submission" date="2020-09" db="EMBL/GenBank/DDBJ databases">
        <authorList>
            <person name="Sun Q."/>
            <person name="Zhou Y."/>
        </authorList>
    </citation>
    <scope>NUCLEOTIDE SEQUENCE</scope>
    <source>
        <strain evidence="2">CGMCC 1.16012</strain>
    </source>
</reference>
<dbReference type="AlphaFoldDB" id="A0A917EFW5"/>
<feature type="compositionally biased region" description="Basic and acidic residues" evidence="1">
    <location>
        <begin position="42"/>
        <end position="52"/>
    </location>
</feature>